<protein>
    <submittedName>
        <fullName evidence="3">DNA methylase</fullName>
    </submittedName>
</protein>
<dbReference type="SUPFAM" id="SSF52980">
    <property type="entry name" value="Restriction endonuclease-like"/>
    <property type="match status" value="1"/>
</dbReference>
<dbReference type="InterPro" id="IPR007569">
    <property type="entry name" value="DUF559"/>
</dbReference>
<gene>
    <name evidence="3" type="ORF">B1L04_25950</name>
</gene>
<evidence type="ECO:0000313" key="4">
    <source>
        <dbReference type="Proteomes" id="UP000189835"/>
    </source>
</evidence>
<dbReference type="InterPro" id="IPR047216">
    <property type="entry name" value="Endonuclease_DUF559_bact"/>
</dbReference>
<proteinExistence type="predicted"/>
<evidence type="ECO:0000256" key="1">
    <source>
        <dbReference type="SAM" id="MobiDB-lite"/>
    </source>
</evidence>
<name>A0A1V4BP30_MICAE</name>
<dbReference type="PANTHER" id="PTHR38590:SF1">
    <property type="entry name" value="BLL0828 PROTEIN"/>
    <property type="match status" value="1"/>
</dbReference>
<accession>A0A1V4BP30</accession>
<reference evidence="3 4" key="1">
    <citation type="submission" date="2017-02" db="EMBL/GenBank/DDBJ databases">
        <title>Genome sequence of Microcystis aeruginosa KW.</title>
        <authorList>
            <person name="Oh H.-M."/>
            <person name="Ahn C.-Y."/>
            <person name="Jeong H."/>
            <person name="Srivastava A."/>
            <person name="Lee H.-G."/>
            <person name="Kang S.-R."/>
        </authorList>
    </citation>
    <scope>NUCLEOTIDE SEQUENCE [LARGE SCALE GENOMIC DNA]</scope>
    <source>
        <strain evidence="3 4">KW</strain>
    </source>
</reference>
<evidence type="ECO:0000259" key="2">
    <source>
        <dbReference type="Pfam" id="PF04480"/>
    </source>
</evidence>
<dbReference type="InterPro" id="IPR011335">
    <property type="entry name" value="Restrct_endonuc-II-like"/>
</dbReference>
<keyword evidence="3" id="KW-0808">Transferase</keyword>
<dbReference type="PANTHER" id="PTHR38590">
    <property type="entry name" value="BLL0828 PROTEIN"/>
    <property type="match status" value="1"/>
</dbReference>
<dbReference type="GO" id="GO:0008168">
    <property type="term" value="F:methyltransferase activity"/>
    <property type="evidence" value="ECO:0007669"/>
    <property type="project" value="UniProtKB-KW"/>
</dbReference>
<feature type="domain" description="DUF559" evidence="2">
    <location>
        <begin position="13"/>
        <end position="118"/>
    </location>
</feature>
<dbReference type="AlphaFoldDB" id="A0A1V4BP30"/>
<dbReference type="Pfam" id="PF04480">
    <property type="entry name" value="DUF559"/>
    <property type="match status" value="1"/>
</dbReference>
<feature type="region of interest" description="Disordered" evidence="1">
    <location>
        <begin position="122"/>
        <end position="149"/>
    </location>
</feature>
<dbReference type="Gene3D" id="3.40.960.10">
    <property type="entry name" value="VSR Endonuclease"/>
    <property type="match status" value="1"/>
</dbReference>
<evidence type="ECO:0000313" key="3">
    <source>
        <dbReference type="EMBL" id="OPF15851.1"/>
    </source>
</evidence>
<organism evidence="3 4">
    <name type="scientific">Microcystis aeruginosa KW</name>
    <dbReference type="NCBI Taxonomy" id="1960155"/>
    <lineage>
        <taxon>Bacteria</taxon>
        <taxon>Bacillati</taxon>
        <taxon>Cyanobacteriota</taxon>
        <taxon>Cyanophyceae</taxon>
        <taxon>Oscillatoriophycideae</taxon>
        <taxon>Chroococcales</taxon>
        <taxon>Microcystaceae</taxon>
        <taxon>Microcystis</taxon>
    </lineage>
</organism>
<dbReference type="RefSeq" id="WP_079209853.1">
    <property type="nucleotide sequence ID" value="NZ_MVGR01000005.1"/>
</dbReference>
<feature type="compositionally biased region" description="Low complexity" evidence="1">
    <location>
        <begin position="131"/>
        <end position="149"/>
    </location>
</feature>
<keyword evidence="3" id="KW-0489">Methyltransferase</keyword>
<dbReference type="GO" id="GO:0032259">
    <property type="term" value="P:methylation"/>
    <property type="evidence" value="ECO:0007669"/>
    <property type="project" value="UniProtKB-KW"/>
</dbReference>
<dbReference type="EMBL" id="MVGR01000005">
    <property type="protein sequence ID" value="OPF15851.1"/>
    <property type="molecule type" value="Genomic_DNA"/>
</dbReference>
<sequence>MPLKIIPYNPILKERARQLRQNMTPGEVKLWQHLKGKQMCGYDFDRQRPIDQYIVDFYCKRLMLAIEIDGSSHDSQERQHRDGERQARLESLGVRFLRFREEEVCREIEGVLRVIEEWIKTHPEPFPSNSPPGRSNSPPGRSNSPPGRG</sequence>
<comment type="caution">
    <text evidence="3">The sequence shown here is derived from an EMBL/GenBank/DDBJ whole genome shotgun (WGS) entry which is preliminary data.</text>
</comment>
<dbReference type="CDD" id="cd01038">
    <property type="entry name" value="Endonuclease_DUF559"/>
    <property type="match status" value="1"/>
</dbReference>
<dbReference type="Proteomes" id="UP000189835">
    <property type="component" value="Unassembled WGS sequence"/>
</dbReference>